<protein>
    <submittedName>
        <fullName evidence="4">Glycosyltransferase family 2 protein</fullName>
    </submittedName>
</protein>
<dbReference type="EMBL" id="JBHUFF010000022">
    <property type="protein sequence ID" value="MFD1800527.1"/>
    <property type="molecule type" value="Genomic_DNA"/>
</dbReference>
<dbReference type="Proteomes" id="UP001597285">
    <property type="component" value="Unassembled WGS sequence"/>
</dbReference>
<evidence type="ECO:0000313" key="5">
    <source>
        <dbReference type="Proteomes" id="UP001597285"/>
    </source>
</evidence>
<gene>
    <name evidence="4" type="ORF">ACFSBK_11770</name>
</gene>
<accession>A0ABW4NUI2</accession>
<keyword evidence="1" id="KW-0328">Glycosyltransferase</keyword>
<keyword evidence="2" id="KW-0808">Transferase</keyword>
<dbReference type="Pfam" id="PF00535">
    <property type="entry name" value="Glycos_transf_2"/>
    <property type="match status" value="1"/>
</dbReference>
<name>A0ABW4NUI2_9LACT</name>
<dbReference type="InterPro" id="IPR001173">
    <property type="entry name" value="Glyco_trans_2-like"/>
</dbReference>
<feature type="domain" description="Glycosyltransferase 2-like" evidence="3">
    <location>
        <begin position="8"/>
        <end position="174"/>
    </location>
</feature>
<dbReference type="InterPro" id="IPR029044">
    <property type="entry name" value="Nucleotide-diphossugar_trans"/>
</dbReference>
<reference evidence="5" key="1">
    <citation type="journal article" date="2019" name="Int. J. Syst. Evol. Microbiol.">
        <title>The Global Catalogue of Microorganisms (GCM) 10K type strain sequencing project: providing services to taxonomists for standard genome sequencing and annotation.</title>
        <authorList>
            <consortium name="The Broad Institute Genomics Platform"/>
            <consortium name="The Broad Institute Genome Sequencing Center for Infectious Disease"/>
            <person name="Wu L."/>
            <person name="Ma J."/>
        </authorList>
    </citation>
    <scope>NUCLEOTIDE SEQUENCE [LARGE SCALE GENOMIC DNA]</scope>
    <source>
        <strain evidence="5">KCTC 42143</strain>
    </source>
</reference>
<keyword evidence="5" id="KW-1185">Reference proteome</keyword>
<sequence length="355" mass="42904">MKKTICVSIIVPVSSTQAEVQRCMSSLFGQTLEEIEIILIDHKTMNQNTTLYEEYCRYDPRVQVLYSEKDGLHELLNKGLKAATGETVLFIHSKDWIEKEMAEEMYYNTELNRVDLAVCEVTTDDSNLQTKTSRSSNWNSTFLGRKNIVNAILKFDKEKQLHHIWNKMYRRTLIEDNQLLLLNEEITGYYLFFNIAYLRKVTGITFTPNKYYHYHEQNELDSEPRYCERLYQQMQYYNIARKQLYYYYHMNTEEQLRVYASTYMRYIFNCLALLYKKDQAIPKKDKLNFFRRVLDNQEIKRQAEAIAISSFEARFLVGLYRWDNTELMYWLYLLFFKLKRYLYSQKVKEKNNDLW</sequence>
<organism evidence="4 5">
    <name type="scientific">Carnobacterium antarcticum</name>
    <dbReference type="NCBI Taxonomy" id="2126436"/>
    <lineage>
        <taxon>Bacteria</taxon>
        <taxon>Bacillati</taxon>
        <taxon>Bacillota</taxon>
        <taxon>Bacilli</taxon>
        <taxon>Lactobacillales</taxon>
        <taxon>Carnobacteriaceae</taxon>
        <taxon>Carnobacterium</taxon>
    </lineage>
</organism>
<dbReference type="PANTHER" id="PTHR22916:SF51">
    <property type="entry name" value="GLYCOSYLTRANSFERASE EPSH-RELATED"/>
    <property type="match status" value="1"/>
</dbReference>
<dbReference type="CDD" id="cd00761">
    <property type="entry name" value="Glyco_tranf_GTA_type"/>
    <property type="match status" value="1"/>
</dbReference>
<evidence type="ECO:0000256" key="1">
    <source>
        <dbReference type="ARBA" id="ARBA00022676"/>
    </source>
</evidence>
<dbReference type="Gene3D" id="3.90.550.10">
    <property type="entry name" value="Spore Coat Polysaccharide Biosynthesis Protein SpsA, Chain A"/>
    <property type="match status" value="1"/>
</dbReference>
<dbReference type="RefSeq" id="WP_058918717.1">
    <property type="nucleotide sequence ID" value="NZ_JBHSQC010000002.1"/>
</dbReference>
<evidence type="ECO:0000259" key="3">
    <source>
        <dbReference type="Pfam" id="PF00535"/>
    </source>
</evidence>
<comment type="caution">
    <text evidence="4">The sequence shown here is derived from an EMBL/GenBank/DDBJ whole genome shotgun (WGS) entry which is preliminary data.</text>
</comment>
<evidence type="ECO:0000313" key="4">
    <source>
        <dbReference type="EMBL" id="MFD1800527.1"/>
    </source>
</evidence>
<evidence type="ECO:0000256" key="2">
    <source>
        <dbReference type="ARBA" id="ARBA00022679"/>
    </source>
</evidence>
<proteinExistence type="predicted"/>
<dbReference type="SUPFAM" id="SSF53448">
    <property type="entry name" value="Nucleotide-diphospho-sugar transferases"/>
    <property type="match status" value="1"/>
</dbReference>
<dbReference type="PANTHER" id="PTHR22916">
    <property type="entry name" value="GLYCOSYLTRANSFERASE"/>
    <property type="match status" value="1"/>
</dbReference>